<dbReference type="InterPro" id="IPR011050">
    <property type="entry name" value="Pectin_lyase_fold/virulence"/>
</dbReference>
<feature type="compositionally biased region" description="Low complexity" evidence="1">
    <location>
        <begin position="34"/>
        <end position="54"/>
    </location>
</feature>
<name>A0ABR8N6J0_9ACTN</name>
<feature type="region of interest" description="Disordered" evidence="1">
    <location>
        <begin position="34"/>
        <end position="71"/>
    </location>
</feature>
<protein>
    <recommendedName>
        <fullName evidence="4">Right-handed parallel beta-helix repeat-containing protein</fullName>
    </recommendedName>
</protein>
<dbReference type="EMBL" id="JACXYZ010000001">
    <property type="protein sequence ID" value="MBD3923137.1"/>
    <property type="molecule type" value="Genomic_DNA"/>
</dbReference>
<comment type="caution">
    <text evidence="2">The sequence shown here is derived from an EMBL/GenBank/DDBJ whole genome shotgun (WGS) entry which is preliminary data.</text>
</comment>
<gene>
    <name evidence="2" type="ORF">IEZ26_00770</name>
</gene>
<evidence type="ECO:0000313" key="3">
    <source>
        <dbReference type="Proteomes" id="UP000618818"/>
    </source>
</evidence>
<keyword evidence="3" id="KW-1185">Reference proteome</keyword>
<dbReference type="SUPFAM" id="SSF51126">
    <property type="entry name" value="Pectin lyase-like"/>
    <property type="match status" value="1"/>
</dbReference>
<dbReference type="RefSeq" id="WP_191193037.1">
    <property type="nucleotide sequence ID" value="NZ_JACXYZ010000001.1"/>
</dbReference>
<dbReference type="Proteomes" id="UP000618818">
    <property type="component" value="Unassembled WGS sequence"/>
</dbReference>
<organism evidence="2 3">
    <name type="scientific">Nocardioides cavernae</name>
    <dbReference type="NCBI Taxonomy" id="1921566"/>
    <lineage>
        <taxon>Bacteria</taxon>
        <taxon>Bacillati</taxon>
        <taxon>Actinomycetota</taxon>
        <taxon>Actinomycetes</taxon>
        <taxon>Propionibacteriales</taxon>
        <taxon>Nocardioidaceae</taxon>
        <taxon>Nocardioides</taxon>
    </lineage>
</organism>
<proteinExistence type="predicted"/>
<evidence type="ECO:0000313" key="2">
    <source>
        <dbReference type="EMBL" id="MBD3923137.1"/>
    </source>
</evidence>
<sequence length="320" mass="33048">MSRTWSRAALAAAVILLVAGIALLAVRMLDDEPTAASPQDSAASDAPSAGSGSPTPDPYPDADSAGVPPGTELAPYAGPCTITETVMISAVDATGVCPAIVVQAAGVRIESSRVPRVESTATQDDPTYSVEVVDSEVVAGKWIGGAVWGSNLTVLRTDVTGGQHSVHCGTRCVVEDSWLHDQFNPPGEAAHNNAFISNGGTDMVLRHNTLHCTAELNPTGGGCTADLSLFGDFEPISDVLVEGNLLKANDSSVSYCAYGGHAPGKPYPDATDVVFAGNVFERGANGMCGVYGPITSFDPAASGNEWRDNTWDDGTELVPE</sequence>
<evidence type="ECO:0008006" key="4">
    <source>
        <dbReference type="Google" id="ProtNLM"/>
    </source>
</evidence>
<reference evidence="2 3" key="1">
    <citation type="submission" date="2020-09" db="EMBL/GenBank/DDBJ databases">
        <title>novel species in genus Nocardioides.</title>
        <authorList>
            <person name="Zhang G."/>
        </authorList>
    </citation>
    <scope>NUCLEOTIDE SEQUENCE [LARGE SCALE GENOMIC DNA]</scope>
    <source>
        <strain evidence="2 3">KCTC 39551</strain>
    </source>
</reference>
<accession>A0ABR8N6J0</accession>
<evidence type="ECO:0000256" key="1">
    <source>
        <dbReference type="SAM" id="MobiDB-lite"/>
    </source>
</evidence>